<dbReference type="PROSITE" id="PS51257">
    <property type="entry name" value="PROKAR_LIPOPROTEIN"/>
    <property type="match status" value="1"/>
</dbReference>
<proteinExistence type="predicted"/>
<keyword evidence="1" id="KW-0732">Signal</keyword>
<dbReference type="Proteomes" id="UP000324269">
    <property type="component" value="Unassembled WGS sequence"/>
</dbReference>
<name>A0A5D4UM81_9BACI</name>
<dbReference type="AlphaFoldDB" id="A0A5D4UM81"/>
<evidence type="ECO:0000256" key="1">
    <source>
        <dbReference type="SAM" id="SignalP"/>
    </source>
</evidence>
<protein>
    <recommendedName>
        <fullName evidence="4">DUF4468 domain-containing protein</fullName>
    </recommendedName>
</protein>
<accession>A0A5D4UM81</accession>
<dbReference type="OrthoDB" id="2381403at2"/>
<feature type="signal peptide" evidence="1">
    <location>
        <begin position="1"/>
        <end position="17"/>
    </location>
</feature>
<evidence type="ECO:0000313" key="3">
    <source>
        <dbReference type="Proteomes" id="UP000324269"/>
    </source>
</evidence>
<sequence>MKKGRVLLLLMAAVLFAGCNGKELNLIDGDKQISQQIDDAISQYIIQNYSNSYFGTEKQFEVHKVYGTSETDGILSVYMWSYFGGFNKATGIEAQSGHSLPAVIRLSKKDGTYSVIEYIEPKDGSMYQSSVEKMFPAKYVKSAQRDSGNIGGLQKKMERKVEKWIEKQDKES</sequence>
<evidence type="ECO:0000313" key="2">
    <source>
        <dbReference type="EMBL" id="TYS88406.1"/>
    </source>
</evidence>
<dbReference type="RefSeq" id="WP_148967706.1">
    <property type="nucleotide sequence ID" value="NZ_JBNIKW010000001.1"/>
</dbReference>
<organism evidence="2 3">
    <name type="scientific">Rossellomorea aquimaris</name>
    <dbReference type="NCBI Taxonomy" id="189382"/>
    <lineage>
        <taxon>Bacteria</taxon>
        <taxon>Bacillati</taxon>
        <taxon>Bacillota</taxon>
        <taxon>Bacilli</taxon>
        <taxon>Bacillales</taxon>
        <taxon>Bacillaceae</taxon>
        <taxon>Rossellomorea</taxon>
    </lineage>
</organism>
<reference evidence="2 3" key="1">
    <citation type="submission" date="2019-08" db="EMBL/GenBank/DDBJ databases">
        <title>Bacillus genomes from the desert of Cuatro Cienegas, Coahuila.</title>
        <authorList>
            <person name="Olmedo-Alvarez G."/>
        </authorList>
    </citation>
    <scope>NUCLEOTIDE SEQUENCE [LARGE SCALE GENOMIC DNA]</scope>
    <source>
        <strain evidence="2 3">CH87b_3T</strain>
    </source>
</reference>
<gene>
    <name evidence="2" type="ORF">FZC85_02960</name>
</gene>
<feature type="chain" id="PRO_5039310825" description="DUF4468 domain-containing protein" evidence="1">
    <location>
        <begin position="18"/>
        <end position="172"/>
    </location>
</feature>
<evidence type="ECO:0008006" key="4">
    <source>
        <dbReference type="Google" id="ProtNLM"/>
    </source>
</evidence>
<comment type="caution">
    <text evidence="2">The sequence shown here is derived from an EMBL/GenBank/DDBJ whole genome shotgun (WGS) entry which is preliminary data.</text>
</comment>
<dbReference type="EMBL" id="VTEZ01000001">
    <property type="protein sequence ID" value="TYS88406.1"/>
    <property type="molecule type" value="Genomic_DNA"/>
</dbReference>